<dbReference type="EMBL" id="CP014639">
    <property type="protein sequence ID" value="ANH78404.1"/>
    <property type="molecule type" value="Genomic_DNA"/>
</dbReference>
<evidence type="ECO:0000313" key="3">
    <source>
        <dbReference type="EMBL" id="ANH78404.1"/>
    </source>
</evidence>
<dbReference type="PANTHER" id="PTHR43542:SF1">
    <property type="entry name" value="METHYLTRANSFERASE"/>
    <property type="match status" value="1"/>
</dbReference>
<dbReference type="NCBIfam" id="TIGR00095">
    <property type="entry name" value="16S rRNA (guanine(966)-N(2))-methyltransferase RsmD"/>
    <property type="match status" value="1"/>
</dbReference>
<proteinExistence type="predicted"/>
<dbReference type="Gene3D" id="3.40.50.150">
    <property type="entry name" value="Vaccinia Virus protein VP39"/>
    <property type="match status" value="1"/>
</dbReference>
<dbReference type="RefSeq" id="WP_066481540.1">
    <property type="nucleotide sequence ID" value="NZ_CP014639.1"/>
</dbReference>
<dbReference type="GO" id="GO:0003676">
    <property type="term" value="F:nucleic acid binding"/>
    <property type="evidence" value="ECO:0007669"/>
    <property type="project" value="InterPro"/>
</dbReference>
<dbReference type="PANTHER" id="PTHR43542">
    <property type="entry name" value="METHYLTRANSFERASE"/>
    <property type="match status" value="1"/>
</dbReference>
<reference evidence="3 4" key="1">
    <citation type="submission" date="2016-03" db="EMBL/GenBank/DDBJ databases">
        <title>Culture-independent genomics supports pathogen discovery for uncultivable bacteria within the genus Chlamydia.</title>
        <authorList>
            <person name="Taylor-Brown A."/>
            <person name="Bachmann N.L."/>
            <person name="Borel N."/>
            <person name="Polkinghorne A."/>
        </authorList>
    </citation>
    <scope>NUCLEOTIDE SEQUENCE [LARGE SCALE GENOMIC DNA]</scope>
    <source>
        <strain evidence="3 4">2742-308</strain>
    </source>
</reference>
<dbReference type="OrthoDB" id="9803017at2"/>
<keyword evidence="4" id="KW-1185">Reference proteome</keyword>
<evidence type="ECO:0000256" key="1">
    <source>
        <dbReference type="ARBA" id="ARBA00022603"/>
    </source>
</evidence>
<gene>
    <name evidence="3" type="ORF">Cs308_0233</name>
</gene>
<dbReference type="Pfam" id="PF03602">
    <property type="entry name" value="Cons_hypoth95"/>
    <property type="match status" value="1"/>
</dbReference>
<dbReference type="AlphaFoldDB" id="A0A1A9HWI6"/>
<dbReference type="SUPFAM" id="SSF53335">
    <property type="entry name" value="S-adenosyl-L-methionine-dependent methyltransferases"/>
    <property type="match status" value="1"/>
</dbReference>
<dbReference type="GO" id="GO:0008168">
    <property type="term" value="F:methyltransferase activity"/>
    <property type="evidence" value="ECO:0007669"/>
    <property type="project" value="UniProtKB-KW"/>
</dbReference>
<protein>
    <submittedName>
        <fullName evidence="3">16S rRNA guanine-methyltransferase</fullName>
    </submittedName>
</protein>
<dbReference type="PATRIC" id="fig|1806891.3.peg.225"/>
<name>A0A1A9HWI6_9CHLA</name>
<dbReference type="InterPro" id="IPR029063">
    <property type="entry name" value="SAM-dependent_MTases_sf"/>
</dbReference>
<dbReference type="CDD" id="cd02440">
    <property type="entry name" value="AdoMet_MTases"/>
    <property type="match status" value="1"/>
</dbReference>
<sequence>MRILTGKYKGKSLKTFSNHSIRPTSGLVKEAFFNICASHIKGAVFLDLFAGIGGIGFEALSRGAAHVVFVDNSPRAVRLLHANSQLLDTELPITILKQDVKIAMRKLVKMERSFDLIYIDPPYELENAYVSSLLEEITKYHILNTTGMLVLENASHEEILIPGLVLRRKRKLGGTSLSEYCNTRNITLEFTKTPLSSGD</sequence>
<dbReference type="KEGG" id="csaz:Cs308_0233"/>
<dbReference type="STRING" id="1806891.Cs308_0233"/>
<organism evidence="3 4">
    <name type="scientific">Candidatus Chlamydia sanziniae</name>
    <dbReference type="NCBI Taxonomy" id="1806891"/>
    <lineage>
        <taxon>Bacteria</taxon>
        <taxon>Pseudomonadati</taxon>
        <taxon>Chlamydiota</taxon>
        <taxon>Chlamydiia</taxon>
        <taxon>Chlamydiales</taxon>
        <taxon>Chlamydiaceae</taxon>
        <taxon>Chlamydia/Chlamydophila group</taxon>
        <taxon>Chlamydia</taxon>
    </lineage>
</organism>
<dbReference type="PIRSF" id="PIRSF004553">
    <property type="entry name" value="CHP00095"/>
    <property type="match status" value="1"/>
</dbReference>
<dbReference type="GO" id="GO:0031167">
    <property type="term" value="P:rRNA methylation"/>
    <property type="evidence" value="ECO:0007669"/>
    <property type="project" value="InterPro"/>
</dbReference>
<keyword evidence="1 3" id="KW-0489">Methyltransferase</keyword>
<evidence type="ECO:0000313" key="4">
    <source>
        <dbReference type="Proteomes" id="UP000078162"/>
    </source>
</evidence>
<accession>A0A1A9HWI6</accession>
<keyword evidence="2 3" id="KW-0808">Transferase</keyword>
<dbReference type="PROSITE" id="PS00092">
    <property type="entry name" value="N6_MTASE"/>
    <property type="match status" value="1"/>
</dbReference>
<dbReference type="Proteomes" id="UP000078162">
    <property type="component" value="Chromosome"/>
</dbReference>
<dbReference type="InterPro" id="IPR002052">
    <property type="entry name" value="DNA_methylase_N6_adenine_CS"/>
</dbReference>
<dbReference type="InterPro" id="IPR004398">
    <property type="entry name" value="RNA_MeTrfase_RsmD"/>
</dbReference>
<evidence type="ECO:0000256" key="2">
    <source>
        <dbReference type="ARBA" id="ARBA00022679"/>
    </source>
</evidence>